<dbReference type="CDD" id="cd02019">
    <property type="entry name" value="NK"/>
    <property type="match status" value="1"/>
</dbReference>
<comment type="catalytic activity">
    <reaction evidence="9 10 11">
        <text>adenosine(37) in tRNA + dimethylallyl diphosphate = N(6)-dimethylallyladenosine(37) in tRNA + diphosphate</text>
        <dbReference type="Rhea" id="RHEA:26482"/>
        <dbReference type="Rhea" id="RHEA-COMP:10162"/>
        <dbReference type="Rhea" id="RHEA-COMP:10375"/>
        <dbReference type="ChEBI" id="CHEBI:33019"/>
        <dbReference type="ChEBI" id="CHEBI:57623"/>
        <dbReference type="ChEBI" id="CHEBI:74411"/>
        <dbReference type="ChEBI" id="CHEBI:74415"/>
        <dbReference type="EC" id="2.5.1.75"/>
    </reaction>
</comment>
<dbReference type="EMBL" id="FWFW01000014">
    <property type="protein sequence ID" value="SLN64607.1"/>
    <property type="molecule type" value="Genomic_DNA"/>
</dbReference>
<dbReference type="PANTHER" id="PTHR11088:SF60">
    <property type="entry name" value="TRNA DIMETHYLALLYLTRANSFERASE"/>
    <property type="match status" value="1"/>
</dbReference>
<evidence type="ECO:0000256" key="8">
    <source>
        <dbReference type="ARBA" id="ARBA00022842"/>
    </source>
</evidence>
<keyword evidence="5 10" id="KW-0819">tRNA processing</keyword>
<evidence type="ECO:0000313" key="14">
    <source>
        <dbReference type="EMBL" id="SLN64607.1"/>
    </source>
</evidence>
<dbReference type="EC" id="2.5.1.75" evidence="10"/>
<protein>
    <recommendedName>
        <fullName evidence="10">tRNA dimethylallyltransferase</fullName>
        <ecNumber evidence="10">2.5.1.75</ecNumber>
    </recommendedName>
    <alternativeName>
        <fullName evidence="10">Dimethylallyl diphosphate:tRNA dimethylallyltransferase</fullName>
        <shortName evidence="10">DMAPP:tRNA dimethylallyltransferase</shortName>
        <shortName evidence="10">DMATase</shortName>
    </alternativeName>
    <alternativeName>
        <fullName evidence="10">Isopentenyl-diphosphate:tRNA isopentenyltransferase</fullName>
        <shortName evidence="10">IPP transferase</shortName>
        <shortName evidence="10">IPPT</shortName>
        <shortName evidence="10">IPTase</shortName>
    </alternativeName>
</protein>
<evidence type="ECO:0000256" key="13">
    <source>
        <dbReference type="RuleBase" id="RU003785"/>
    </source>
</evidence>
<accession>A0A1Y5TL35</accession>
<dbReference type="Pfam" id="PF01715">
    <property type="entry name" value="IPPT"/>
    <property type="match status" value="1"/>
</dbReference>
<dbReference type="Gene3D" id="3.40.50.300">
    <property type="entry name" value="P-loop containing nucleotide triphosphate hydrolases"/>
    <property type="match status" value="1"/>
</dbReference>
<dbReference type="STRING" id="658057.SAMN04488032_11581"/>
<comment type="caution">
    <text evidence="10">Lacks conserved residue(s) required for the propagation of feature annotation.</text>
</comment>
<feature type="binding site" evidence="10">
    <location>
        <begin position="73"/>
        <end position="78"/>
    </location>
    <ligand>
        <name>substrate</name>
    </ligand>
</feature>
<reference evidence="14 15" key="1">
    <citation type="submission" date="2017-03" db="EMBL/GenBank/DDBJ databases">
        <authorList>
            <person name="Afonso C.L."/>
            <person name="Miller P.J."/>
            <person name="Scott M.A."/>
            <person name="Spackman E."/>
            <person name="Goraichik I."/>
            <person name="Dimitrov K.M."/>
            <person name="Suarez D.L."/>
            <person name="Swayne D.E."/>
        </authorList>
    </citation>
    <scope>NUCLEOTIDE SEQUENCE [LARGE SCALE GENOMIC DNA]</scope>
    <source>
        <strain evidence="14 15">CECT 7971</strain>
    </source>
</reference>
<proteinExistence type="inferred from homology"/>
<keyword evidence="6 10" id="KW-0547">Nucleotide-binding</keyword>
<evidence type="ECO:0000256" key="9">
    <source>
        <dbReference type="ARBA" id="ARBA00049563"/>
    </source>
</evidence>
<dbReference type="Proteomes" id="UP000193307">
    <property type="component" value="Unassembled WGS sequence"/>
</dbReference>
<evidence type="ECO:0000256" key="12">
    <source>
        <dbReference type="RuleBase" id="RU003784"/>
    </source>
</evidence>
<dbReference type="InterPro" id="IPR039657">
    <property type="entry name" value="Dimethylallyltransferase"/>
</dbReference>
<dbReference type="GO" id="GO:0006400">
    <property type="term" value="P:tRNA modification"/>
    <property type="evidence" value="ECO:0007669"/>
    <property type="project" value="TreeGrafter"/>
</dbReference>
<dbReference type="InterPro" id="IPR018022">
    <property type="entry name" value="IPT"/>
</dbReference>
<evidence type="ECO:0000313" key="15">
    <source>
        <dbReference type="Proteomes" id="UP000193307"/>
    </source>
</evidence>
<dbReference type="PANTHER" id="PTHR11088">
    <property type="entry name" value="TRNA DIMETHYLALLYLTRANSFERASE"/>
    <property type="match status" value="1"/>
</dbReference>
<comment type="function">
    <text evidence="2 10 12">Catalyzes the transfer of a dimethylallyl group onto the adenine at position 37 in tRNAs that read codons beginning with uridine, leading to the formation of N6-(dimethylallyl)adenosine (i(6)A).</text>
</comment>
<comment type="similarity">
    <text evidence="3 10 13">Belongs to the IPP transferase family.</text>
</comment>
<name>A0A1Y5TL35_9RHOB</name>
<evidence type="ECO:0000256" key="6">
    <source>
        <dbReference type="ARBA" id="ARBA00022741"/>
    </source>
</evidence>
<comment type="cofactor">
    <cofactor evidence="1 10">
        <name>Mg(2+)</name>
        <dbReference type="ChEBI" id="CHEBI:18420"/>
    </cofactor>
</comment>
<dbReference type="AlphaFoldDB" id="A0A1Y5TL35"/>
<keyword evidence="8 10" id="KW-0460">Magnesium</keyword>
<feature type="site" description="Interaction with substrate tRNA" evidence="10">
    <location>
        <position position="180"/>
    </location>
</feature>
<feature type="binding site" evidence="10">
    <location>
        <begin position="71"/>
        <end position="78"/>
    </location>
    <ligand>
        <name>ATP</name>
        <dbReference type="ChEBI" id="CHEBI:30616"/>
    </ligand>
</feature>
<evidence type="ECO:0000256" key="11">
    <source>
        <dbReference type="RuleBase" id="RU003783"/>
    </source>
</evidence>
<dbReference type="SUPFAM" id="SSF52540">
    <property type="entry name" value="P-loop containing nucleoside triphosphate hydrolases"/>
    <property type="match status" value="2"/>
</dbReference>
<gene>
    <name evidence="10 14" type="primary">miaA</name>
    <name evidence="14" type="ORF">PAM7971_03382</name>
</gene>
<keyword evidence="7 10" id="KW-0067">ATP-binding</keyword>
<evidence type="ECO:0000256" key="5">
    <source>
        <dbReference type="ARBA" id="ARBA00022694"/>
    </source>
</evidence>
<organism evidence="14 15">
    <name type="scientific">Pacificibacter marinus</name>
    <dbReference type="NCBI Taxonomy" id="658057"/>
    <lineage>
        <taxon>Bacteria</taxon>
        <taxon>Pseudomonadati</taxon>
        <taxon>Pseudomonadota</taxon>
        <taxon>Alphaproteobacteria</taxon>
        <taxon>Rhodobacterales</taxon>
        <taxon>Roseobacteraceae</taxon>
        <taxon>Pacificibacter</taxon>
    </lineage>
</organism>
<sequence length="349" mass="38351">MYLLFRAKMRQNAAIFNDAETKKTAHVHKTYRQGISHLNSFRRKGLFMSVSAHASHHLAALSPEQPVLIAGPTASGKSALALEIAEIQGGVIINADALQVFDNWRILTARPSVEDEMQAPHALYGHVDGASGYSVGHWLRDAAPYLTGSQRPIFVGGTGLYFSALTEGLVEIPPTPDHIRADGNARRATEGSHAGLLADLDTQDPETAAKVDRLNPMRVQRAWEVLQATGRGLAAWQADTPPPALSLTSAYPIVMDAEKEWLNDRIAQRFQMMLDQGALDEAKDNLATWDPTLPASKAIGAPELIKYLQGDMTLEAAQEAATIATRQFAKRQRTWFRARMKNYHKISLP</sequence>
<comment type="subunit">
    <text evidence="10">Monomer.</text>
</comment>
<evidence type="ECO:0000256" key="10">
    <source>
        <dbReference type="HAMAP-Rule" id="MF_00185"/>
    </source>
</evidence>
<dbReference type="InterPro" id="IPR027417">
    <property type="entry name" value="P-loop_NTPase"/>
</dbReference>
<dbReference type="Gene3D" id="1.10.20.140">
    <property type="match status" value="1"/>
</dbReference>
<evidence type="ECO:0000256" key="4">
    <source>
        <dbReference type="ARBA" id="ARBA00022679"/>
    </source>
</evidence>
<dbReference type="GO" id="GO:0052381">
    <property type="term" value="F:tRNA dimethylallyltransferase activity"/>
    <property type="evidence" value="ECO:0007669"/>
    <property type="project" value="UniProtKB-UniRule"/>
</dbReference>
<keyword evidence="4 10" id="KW-0808">Transferase</keyword>
<dbReference type="NCBIfam" id="TIGR00174">
    <property type="entry name" value="miaA"/>
    <property type="match status" value="1"/>
</dbReference>
<evidence type="ECO:0000256" key="3">
    <source>
        <dbReference type="ARBA" id="ARBA00005842"/>
    </source>
</evidence>
<feature type="site" description="Interaction with substrate tRNA" evidence="10">
    <location>
        <position position="158"/>
    </location>
</feature>
<keyword evidence="15" id="KW-1185">Reference proteome</keyword>
<evidence type="ECO:0000256" key="2">
    <source>
        <dbReference type="ARBA" id="ARBA00003213"/>
    </source>
</evidence>
<dbReference type="GO" id="GO:0005524">
    <property type="term" value="F:ATP binding"/>
    <property type="evidence" value="ECO:0007669"/>
    <property type="project" value="UniProtKB-UniRule"/>
</dbReference>
<evidence type="ECO:0000256" key="1">
    <source>
        <dbReference type="ARBA" id="ARBA00001946"/>
    </source>
</evidence>
<dbReference type="HAMAP" id="MF_00185">
    <property type="entry name" value="IPP_trans"/>
    <property type="match status" value="1"/>
</dbReference>
<evidence type="ECO:0000256" key="7">
    <source>
        <dbReference type="ARBA" id="ARBA00022840"/>
    </source>
</evidence>